<dbReference type="Pfam" id="PF12090">
    <property type="entry name" value="Spt20_SEP"/>
    <property type="match status" value="1"/>
</dbReference>
<accession>A0A2G8JHP5</accession>
<comment type="similarity">
    <text evidence="1">Belongs to the SPT20 family.</text>
</comment>
<evidence type="ECO:0000256" key="1">
    <source>
        <dbReference type="ARBA" id="ARBA00009112"/>
    </source>
</evidence>
<protein>
    <submittedName>
        <fullName evidence="4">Putative transcription factor SPT20-like</fullName>
    </submittedName>
</protein>
<reference evidence="4 5" key="1">
    <citation type="journal article" date="2017" name="PLoS Biol.">
        <title>The sea cucumber genome provides insights into morphological evolution and visceral regeneration.</title>
        <authorList>
            <person name="Zhang X."/>
            <person name="Sun L."/>
            <person name="Yuan J."/>
            <person name="Sun Y."/>
            <person name="Gao Y."/>
            <person name="Zhang L."/>
            <person name="Li S."/>
            <person name="Dai H."/>
            <person name="Hamel J.F."/>
            <person name="Liu C."/>
            <person name="Yu Y."/>
            <person name="Liu S."/>
            <person name="Lin W."/>
            <person name="Guo K."/>
            <person name="Jin S."/>
            <person name="Xu P."/>
            <person name="Storey K.B."/>
            <person name="Huan P."/>
            <person name="Zhang T."/>
            <person name="Zhou Y."/>
            <person name="Zhang J."/>
            <person name="Lin C."/>
            <person name="Li X."/>
            <person name="Xing L."/>
            <person name="Huo D."/>
            <person name="Sun M."/>
            <person name="Wang L."/>
            <person name="Mercier A."/>
            <person name="Li F."/>
            <person name="Yang H."/>
            <person name="Xiang J."/>
        </authorList>
    </citation>
    <scope>NUCLEOTIDE SEQUENCE [LARGE SCALE GENOMIC DNA]</scope>
    <source>
        <strain evidence="4">Shaxun</strain>
        <tissue evidence="4">Muscle</tissue>
    </source>
</reference>
<dbReference type="AlphaFoldDB" id="A0A2G8JHP5"/>
<evidence type="ECO:0000256" key="2">
    <source>
        <dbReference type="SAM" id="MobiDB-lite"/>
    </source>
</evidence>
<dbReference type="InterPro" id="IPR021950">
    <property type="entry name" value="Spt20"/>
</dbReference>
<proteinExistence type="inferred from homology"/>
<dbReference type="STRING" id="307972.A0A2G8JHP5"/>
<dbReference type="EMBL" id="MRZV01001944">
    <property type="protein sequence ID" value="PIK35261.1"/>
    <property type="molecule type" value="Genomic_DNA"/>
</dbReference>
<evidence type="ECO:0000313" key="4">
    <source>
        <dbReference type="EMBL" id="PIK35261.1"/>
    </source>
</evidence>
<feature type="compositionally biased region" description="Low complexity" evidence="2">
    <location>
        <begin position="794"/>
        <end position="812"/>
    </location>
</feature>
<keyword evidence="5" id="KW-1185">Reference proteome</keyword>
<dbReference type="OrthoDB" id="1932706at2759"/>
<dbReference type="GO" id="GO:0003712">
    <property type="term" value="F:transcription coregulator activity"/>
    <property type="evidence" value="ECO:0007669"/>
    <property type="project" value="InterPro"/>
</dbReference>
<dbReference type="PANTHER" id="PTHR13526:SF8">
    <property type="entry name" value="TRANSCRIPTION FACTOR SPT20 HOMOLOG"/>
    <property type="match status" value="1"/>
</dbReference>
<dbReference type="GO" id="GO:0000124">
    <property type="term" value="C:SAGA complex"/>
    <property type="evidence" value="ECO:0007669"/>
    <property type="project" value="InterPro"/>
</dbReference>
<name>A0A2G8JHP5_STIJA</name>
<dbReference type="Proteomes" id="UP000230750">
    <property type="component" value="Unassembled WGS sequence"/>
</dbReference>
<sequence>MAIHLEAALRQAEDLLQNLTSNPQTIETEPTTTLKTLQQRLEAVFQEENKKQQGNGKLLPGVHLLDKLISREGLSCLVLNLYPEEGYSLSVRGSDGTVTETMKLPYEETEFLNYVDNEELPPILLDLLEKSQKNLFYQGNVICEIRDFRQSTSHQTFAVRHTLLKPTAQSLLSDVGYLSSDGNRWTMDDKLQLESRLLLATQDPLCLEPSISVACLSNGMHQQRNRLFTRPVKRSLRRHSQLLRNRRAMAKTFPAPPGLRLIDFLAKRQERNAPPPVNLKVGKPCVDMWRQRDLNLQAPESINIPVEEVILETEQSSGKKLHVRVKIQQRQLDQMYQGELYFDRDYNPEEGRKATGTTKFYLGCLQNAQRYLKQLTDTLSTETKRPVKISRIMPGQPPQVIQNSAVQQQQQGAVKVKTEVKDPSERGGGGAAVNNIQRSTTSNKIIHLTGGGDNASLHDRRSLQLTVPLNKTLHQASNHRRLVNKWPIRHQWSPYRPVITRLYASHRLIHRVTNQRIQTSPSSTGSSSVPTTPTVVRLATQPSSVVHHTSAVSSPSLPTQPVPPYPHRRITIPKAKTSFQGSMGPPTTPLSSSTLTVNASGATAIQATDLSQFSGLQILQEATGDNSDGRQTVSLNLTVPGGLTVPISLGLVSAAQTGGLVSIQRSVSSSTNTAAVTTSSSRGRTTTHILPNQTGMLTGAINIIVITNTPVNLTTSQAAQLTGQVTMTQAKLAQIMASLKGVSTKQGNQAQVSLLPGQHQAVLYNTTVQQRPQQVSAATLQQLLQLQQQQQQQHQQQQQQQQQTQQQQQQQQPAPKHHHYTKTN</sequence>
<comment type="caution">
    <text evidence="4">The sequence shown here is derived from an EMBL/GenBank/DDBJ whole genome shotgun (WGS) entry which is preliminary data.</text>
</comment>
<feature type="domain" description="Spt20-like SEP" evidence="3">
    <location>
        <begin position="77"/>
        <end position="218"/>
    </location>
</feature>
<organism evidence="4 5">
    <name type="scientific">Stichopus japonicus</name>
    <name type="common">Sea cucumber</name>
    <dbReference type="NCBI Taxonomy" id="307972"/>
    <lineage>
        <taxon>Eukaryota</taxon>
        <taxon>Metazoa</taxon>
        <taxon>Echinodermata</taxon>
        <taxon>Eleutherozoa</taxon>
        <taxon>Echinozoa</taxon>
        <taxon>Holothuroidea</taxon>
        <taxon>Aspidochirotacea</taxon>
        <taxon>Aspidochirotida</taxon>
        <taxon>Stichopodidae</taxon>
        <taxon>Apostichopus</taxon>
    </lineage>
</organism>
<gene>
    <name evidence="4" type="ORF">BSL78_27914</name>
</gene>
<dbReference type="InterPro" id="IPR046468">
    <property type="entry name" value="Spt20-like_SEP"/>
</dbReference>
<feature type="region of interest" description="Disordered" evidence="2">
    <location>
        <begin position="794"/>
        <end position="824"/>
    </location>
</feature>
<evidence type="ECO:0000259" key="3">
    <source>
        <dbReference type="Pfam" id="PF12090"/>
    </source>
</evidence>
<evidence type="ECO:0000313" key="5">
    <source>
        <dbReference type="Proteomes" id="UP000230750"/>
    </source>
</evidence>
<dbReference type="PANTHER" id="PTHR13526">
    <property type="entry name" value="TRANSCRIPTION FACTOR SPT20 HOMOLOG"/>
    <property type="match status" value="1"/>
</dbReference>
<feature type="compositionally biased region" description="Basic residues" evidence="2">
    <location>
        <begin position="815"/>
        <end position="824"/>
    </location>
</feature>
<dbReference type="GO" id="GO:0006357">
    <property type="term" value="P:regulation of transcription by RNA polymerase II"/>
    <property type="evidence" value="ECO:0007669"/>
    <property type="project" value="TreeGrafter"/>
</dbReference>